<organism evidence="1">
    <name type="scientific">Myoviridae sp. ctBoB21</name>
    <dbReference type="NCBI Taxonomy" id="2827287"/>
    <lineage>
        <taxon>Viruses</taxon>
        <taxon>Duplodnaviria</taxon>
        <taxon>Heunggongvirae</taxon>
        <taxon>Uroviricota</taxon>
        <taxon>Caudoviricetes</taxon>
    </lineage>
</organism>
<proteinExistence type="predicted"/>
<accession>A0A8S5R6Q7</accession>
<sequence length="49" mass="5667">MTQTADRVFLYPISKFQAKNIRGSIRAVLFGVIDRYIKLLCQVSYIMVV</sequence>
<protein>
    <submittedName>
        <fullName evidence="1">Uncharacterized protein</fullName>
    </submittedName>
</protein>
<name>A0A8S5R6Q7_9CAUD</name>
<evidence type="ECO:0000313" key="1">
    <source>
        <dbReference type="EMBL" id="DAE26677.1"/>
    </source>
</evidence>
<reference evidence="1" key="1">
    <citation type="journal article" date="2021" name="Proc. Natl. Acad. Sci. U.S.A.">
        <title>A Catalog of Tens of Thousands of Viruses from Human Metagenomes Reveals Hidden Associations with Chronic Diseases.</title>
        <authorList>
            <person name="Tisza M.J."/>
            <person name="Buck C.B."/>
        </authorList>
    </citation>
    <scope>NUCLEOTIDE SEQUENCE</scope>
    <source>
        <strain evidence="1">CtBoB21</strain>
    </source>
</reference>
<dbReference type="EMBL" id="BK015822">
    <property type="protein sequence ID" value="DAE26677.1"/>
    <property type="molecule type" value="Genomic_DNA"/>
</dbReference>